<organism evidence="2">
    <name type="scientific">Candidatus Fermentithermobacillus carboniphilus</name>
    <dbReference type="NCBI Taxonomy" id="3085328"/>
    <lineage>
        <taxon>Bacteria</taxon>
        <taxon>Bacillati</taxon>
        <taxon>Bacillota</taxon>
        <taxon>Candidatus Fermentithermobacillia</taxon>
        <taxon>Candidatus Fermentithermobacillales</taxon>
        <taxon>Candidatus Fermentithermobacillaceae</taxon>
        <taxon>Candidatus Fermentithermobacillus</taxon>
    </lineage>
</organism>
<evidence type="ECO:0000313" key="2">
    <source>
        <dbReference type="EMBL" id="QUL98333.1"/>
    </source>
</evidence>
<proteinExistence type="predicted"/>
<dbReference type="KEGG" id="fcz:IMF26_09970"/>
<dbReference type="AlphaFoldDB" id="A0AAT9LC35"/>
<reference evidence="2" key="2">
    <citation type="journal article" date="2023" name="Biology">
        <title>Prokaryotic Life Associated with Coal-Fire Gas Vents Revealed by Metagenomics.</title>
        <authorList>
            <person name="Kadnikov V.V."/>
            <person name="Mardanov A.V."/>
            <person name="Beletsky A.V."/>
            <person name="Karnachuk O.V."/>
            <person name="Ravin N.V."/>
        </authorList>
    </citation>
    <scope>NUCLEOTIDE SEQUENCE</scope>
    <source>
        <strain evidence="2">Bu02</strain>
    </source>
</reference>
<protein>
    <submittedName>
        <fullName evidence="2">Glycoside hydrolase family 15 protein</fullName>
    </submittedName>
</protein>
<dbReference type="InterPro" id="IPR008928">
    <property type="entry name" value="6-hairpin_glycosidase_sf"/>
</dbReference>
<gene>
    <name evidence="2" type="ORF">IMF26_09970</name>
</gene>
<dbReference type="EMBL" id="CP062796">
    <property type="protein sequence ID" value="QUL98333.1"/>
    <property type="molecule type" value="Genomic_DNA"/>
</dbReference>
<name>A0AAT9LC35_9FIRM</name>
<reference evidence="2" key="1">
    <citation type="submission" date="2020-10" db="EMBL/GenBank/DDBJ databases">
        <authorList>
            <person name="Kadnikov V."/>
            <person name="Beletsky A.V."/>
            <person name="Mardanov A.V."/>
            <person name="Karnachuk O.V."/>
            <person name="Ravin N.V."/>
        </authorList>
    </citation>
    <scope>NUCLEOTIDE SEQUENCE</scope>
    <source>
        <strain evidence="2">Bu02</strain>
    </source>
</reference>
<accession>A0AAT9LC35</accession>
<dbReference type="SUPFAM" id="SSF48208">
    <property type="entry name" value="Six-hairpin glycosidases"/>
    <property type="match status" value="1"/>
</dbReference>
<sequence>MTDGEYGEGMSFHWRFRHRAEPLEIEIDDVVDPQKPLWVRRIRVIPDAAGKIGLYSMHHYNLGENDVGEAAFWDSGERRLYHFKGPLWVCAGFEIPGACSGLSSSGRAEIMGSVAKRRDGGVTISPETGKVYGRTVDHGLIESIVGLIWNPAGETATFEAAYVLALGNSMDEAGRLARHGSRMGYEGVKARSSRYWSLGAQGTASTAGSRDTGPGSLYEVSLKVLATHCDRRGGILASCDSDIMLDYRDHYRYVWPRDAAMCASALARAGYPEFARRYLLFCRDTLSEGGFFWQRYRPDGTRGSGWHPPDLPPGQLPIQEDETALSLVTAKDYLVATRDPDSLEEVYPGFIRKAARFILDYREEDGFLVKPSFDLWEERRGIFSFTQASCVAGLVSAAEISFVLGQGDEKEFLAGAYQLLQGLVLYLSDDDRGFARGICAEAGSLNPEYIPDWTADASLYCIPILVAEFKGNERIAAISRDVAEEWPVVVDRTIERSKVTWKRLDDLLRVHLDGDRTGVARYQGDWYWRPPDTPHVPGNPWPVATAWRLISGHVLGLLDRDVVRDSLSWFKRVSIESGIMPEQVSCVDGEPLSVAPLAWSQAAYLDLVNLVKGS</sequence>
<dbReference type="GO" id="GO:0004553">
    <property type="term" value="F:hydrolase activity, hydrolyzing O-glycosyl compounds"/>
    <property type="evidence" value="ECO:0007669"/>
    <property type="project" value="UniProtKB-ARBA"/>
</dbReference>
<keyword evidence="2" id="KW-0378">Hydrolase</keyword>
<dbReference type="PANTHER" id="PTHR31616:SF13">
    <property type="entry name" value="GLUCAN 1,4-ALPHA-GLUCOSIDASE"/>
    <property type="match status" value="1"/>
</dbReference>
<dbReference type="PANTHER" id="PTHR31616">
    <property type="entry name" value="TREHALASE"/>
    <property type="match status" value="1"/>
</dbReference>
<feature type="domain" description="GH15-like" evidence="1">
    <location>
        <begin position="369"/>
        <end position="607"/>
    </location>
</feature>
<dbReference type="Gene3D" id="1.50.10.10">
    <property type="match status" value="1"/>
</dbReference>
<dbReference type="Pfam" id="PF00723">
    <property type="entry name" value="Glyco_hydro_15"/>
    <property type="match status" value="1"/>
</dbReference>
<evidence type="ECO:0000259" key="1">
    <source>
        <dbReference type="Pfam" id="PF00723"/>
    </source>
</evidence>
<dbReference type="GO" id="GO:0005975">
    <property type="term" value="P:carbohydrate metabolic process"/>
    <property type="evidence" value="ECO:0007669"/>
    <property type="project" value="InterPro"/>
</dbReference>
<dbReference type="InterPro" id="IPR011613">
    <property type="entry name" value="GH15-like"/>
</dbReference>
<dbReference type="InterPro" id="IPR012341">
    <property type="entry name" value="6hp_glycosidase-like_sf"/>
</dbReference>